<reference evidence="1" key="1">
    <citation type="submission" date="2019-03" db="EMBL/GenBank/DDBJ databases">
        <title>WGS assembly of Setaria viridis.</title>
        <authorList>
            <person name="Huang P."/>
            <person name="Jenkins J."/>
            <person name="Grimwood J."/>
            <person name="Barry K."/>
            <person name="Healey A."/>
            <person name="Mamidi S."/>
            <person name="Sreedasyam A."/>
            <person name="Shu S."/>
            <person name="Feldman M."/>
            <person name="Wu J."/>
            <person name="Yu Y."/>
            <person name="Chen C."/>
            <person name="Johnson J."/>
            <person name="Rokhsar D."/>
            <person name="Baxter I."/>
            <person name="Schmutz J."/>
            <person name="Brutnell T."/>
            <person name="Kellogg E."/>
        </authorList>
    </citation>
    <scope>NUCLEOTIDE SEQUENCE [LARGE SCALE GENOMIC DNA]</scope>
</reference>
<evidence type="ECO:0000313" key="1">
    <source>
        <dbReference type="EMBL" id="TKW19521.1"/>
    </source>
</evidence>
<name>A0A4U6USH2_SETVI</name>
<protein>
    <submittedName>
        <fullName evidence="1">Uncharacterized protein</fullName>
    </submittedName>
</protein>
<dbReference type="AlphaFoldDB" id="A0A4U6USH2"/>
<dbReference type="Gramene" id="TKW19521">
    <property type="protein sequence ID" value="TKW19521"/>
    <property type="gene ID" value="SEVIR_4G025301v2"/>
</dbReference>
<dbReference type="Proteomes" id="UP000298652">
    <property type="component" value="Chromosome 4"/>
</dbReference>
<keyword evidence="2" id="KW-1185">Reference proteome</keyword>
<dbReference type="EMBL" id="CM016555">
    <property type="protein sequence ID" value="TKW19521.1"/>
    <property type="molecule type" value="Genomic_DNA"/>
</dbReference>
<organism evidence="1 2">
    <name type="scientific">Setaria viridis</name>
    <name type="common">Green bristlegrass</name>
    <name type="synonym">Setaria italica subsp. viridis</name>
    <dbReference type="NCBI Taxonomy" id="4556"/>
    <lineage>
        <taxon>Eukaryota</taxon>
        <taxon>Viridiplantae</taxon>
        <taxon>Streptophyta</taxon>
        <taxon>Embryophyta</taxon>
        <taxon>Tracheophyta</taxon>
        <taxon>Spermatophyta</taxon>
        <taxon>Magnoliopsida</taxon>
        <taxon>Liliopsida</taxon>
        <taxon>Poales</taxon>
        <taxon>Poaceae</taxon>
        <taxon>PACMAD clade</taxon>
        <taxon>Panicoideae</taxon>
        <taxon>Panicodae</taxon>
        <taxon>Paniceae</taxon>
        <taxon>Cenchrinae</taxon>
        <taxon>Setaria</taxon>
    </lineage>
</organism>
<proteinExistence type="predicted"/>
<evidence type="ECO:0000313" key="2">
    <source>
        <dbReference type="Proteomes" id="UP000298652"/>
    </source>
</evidence>
<accession>A0A4U6USH2</accession>
<sequence>MALRSLGSLLRGTIRARTCSSLPGIATQGTLGSAAGRSEADALHGLRNLAYLVGARPSSPVAAAAAAAVSAFAASHGLHSRVNLTAQSVRARASYSSPGIVVQASTGSMMVKGARRFHTLRGLVAEHAHGAPAALTVAFLCICRNSVCDSYRWVRRIQDREGGH</sequence>
<gene>
    <name evidence="1" type="ORF">SEVIR_4G025301v2</name>
</gene>